<accession>A0A1L9QKF2</accession>
<comment type="caution">
    <text evidence="2">The sequence shown here is derived from an EMBL/GenBank/DDBJ whole genome shotgun (WGS) entry which is preliminary data.</text>
</comment>
<dbReference type="InterPro" id="IPR012938">
    <property type="entry name" value="Glc/Sorbosone_DH"/>
</dbReference>
<proteinExistence type="predicted"/>
<dbReference type="EMBL" id="MLAW01000063">
    <property type="protein sequence ID" value="OJJ16531.1"/>
    <property type="molecule type" value="Genomic_DNA"/>
</dbReference>
<name>A0A1L9QKF2_9CYAN</name>
<dbReference type="PANTHER" id="PTHR19328">
    <property type="entry name" value="HEDGEHOG-INTERACTING PROTEIN"/>
    <property type="match status" value="1"/>
</dbReference>
<organism evidence="2 3">
    <name type="scientific">Roseofilum reptotaenium AO1-A</name>
    <dbReference type="NCBI Taxonomy" id="1925591"/>
    <lineage>
        <taxon>Bacteria</taxon>
        <taxon>Bacillati</taxon>
        <taxon>Cyanobacteriota</taxon>
        <taxon>Cyanophyceae</taxon>
        <taxon>Desertifilales</taxon>
        <taxon>Desertifilaceae</taxon>
        <taxon>Roseofilum</taxon>
    </lineage>
</organism>
<dbReference type="AlphaFoldDB" id="A0A1L9QKF2"/>
<reference evidence="2" key="1">
    <citation type="submission" date="2016-10" db="EMBL/GenBank/DDBJ databases">
        <title>CRISPR-Cas defence system in Roseofilum reptotaenium: evidence of a bacteriophage-cyanobacterium arms race in the coral black band disease.</title>
        <authorList>
            <person name="Buerger P."/>
            <person name="Wood-Charlson E.M."/>
            <person name="Weynberg K.D."/>
            <person name="Willis B."/>
            <person name="Van Oppen M.J."/>
        </authorList>
    </citation>
    <scope>NUCLEOTIDE SEQUENCE [LARGE SCALE GENOMIC DNA]</scope>
    <source>
        <strain evidence="2">AO1-A</strain>
    </source>
</reference>
<dbReference type="PANTHER" id="PTHR19328:SF75">
    <property type="entry name" value="ALDOSE SUGAR DEHYDROGENASE YLII"/>
    <property type="match status" value="1"/>
</dbReference>
<feature type="domain" description="Glucose/Sorbosone dehydrogenase" evidence="1">
    <location>
        <begin position="76"/>
        <end position="411"/>
    </location>
</feature>
<evidence type="ECO:0000313" key="2">
    <source>
        <dbReference type="EMBL" id="OJJ16531.1"/>
    </source>
</evidence>
<sequence>MPKAIEINAYTLVAAGWAIALLGVTGCTTQVQSEPPTAIPIEESAIEGSAPAQSQAETVSANPNPDFQSVTVVDNLEHPWGLTWLPDGSILITERSGQLRIVRDGLLDPTPIAGVPEVFAQNQGGLLDIAVHPGFAENRLVYFTYAHGTSSANRTRIARATFDGSSLSNWQVIFEVSQTKSRGQHFGSRLLWLPDGTLLASIGDGGNPPVELEGQFIRQQAQNLGSHLGKIIRINDDGSVPPDNPFVNNPNAAPEVWSYGHRNIQGLAFDAIANRVWVTEHGARGGDEVNWVEAGDNYGWPVATHSREYSGGLISPETSLPGMVDPKVIWTPSIAPSGLAVYGGTLFPEWQGNLFAGGLVSQDIRRIELDESGNVLNEESIAIGQRVRDVRQGPDGMLYVLTDASNGRLIRLEPVDRSLLQPAILSTITP</sequence>
<dbReference type="InterPro" id="IPR011042">
    <property type="entry name" value="6-blade_b-propeller_TolB-like"/>
</dbReference>
<dbReference type="STRING" id="1925591.BI308_23485"/>
<dbReference type="InterPro" id="IPR011041">
    <property type="entry name" value="Quinoprot_gluc/sorb_DH_b-prop"/>
</dbReference>
<dbReference type="Gene3D" id="2.120.10.30">
    <property type="entry name" value="TolB, C-terminal domain"/>
    <property type="match status" value="1"/>
</dbReference>
<evidence type="ECO:0000313" key="3">
    <source>
        <dbReference type="Proteomes" id="UP000183940"/>
    </source>
</evidence>
<protein>
    <recommendedName>
        <fullName evidence="1">Glucose/Sorbosone dehydrogenase domain-containing protein</fullName>
    </recommendedName>
</protein>
<dbReference type="PROSITE" id="PS51257">
    <property type="entry name" value="PROKAR_LIPOPROTEIN"/>
    <property type="match status" value="1"/>
</dbReference>
<gene>
    <name evidence="2" type="ORF">BI308_23485</name>
</gene>
<dbReference type="SUPFAM" id="SSF50952">
    <property type="entry name" value="Soluble quinoprotein glucose dehydrogenase"/>
    <property type="match status" value="1"/>
</dbReference>
<dbReference type="Pfam" id="PF07995">
    <property type="entry name" value="GSDH"/>
    <property type="match status" value="1"/>
</dbReference>
<keyword evidence="3" id="KW-1185">Reference proteome</keyword>
<dbReference type="Proteomes" id="UP000183940">
    <property type="component" value="Unassembled WGS sequence"/>
</dbReference>
<evidence type="ECO:0000259" key="1">
    <source>
        <dbReference type="Pfam" id="PF07995"/>
    </source>
</evidence>